<sequence length="395" mass="43812">MIYIPGFIRVTKDRRIAYYPSGEKGVGVRKFERGGKTDAEVEARVRVIIKEVELGASLKIDADATWAAVFVAWEAEHAGVIKEGTYRKRLSAVNAHLLPSIGAEKIVQTDITTLGRVVDHVVASGTKIDNFMSVFQSLMVITSWARTKKWVAAECFGGPVEVKMLYKNGCMRTRTQSATNEDDESSISIADVPQWEDVVRLSNEIGDITGGRGSSLLIGQKYAAAVRVTAGTGLRLCELLAVTARRVDLKNGFITVDRQLDRYKPWVPRTAMPTAPTKNGITRKARIWSSIKPDLELLLEGLEPDDPIVGPYNGISWWADAWGNLLKEAGERCNWTWSGHYLRHHYGSFSTAPVEQGGKGMSYPAVQKSMGHKTLQTTIETYIHDVSRDDEGWID</sequence>
<name>A0A6J7LM59_9ZZZZ</name>
<reference evidence="3" key="1">
    <citation type="submission" date="2020-05" db="EMBL/GenBank/DDBJ databases">
        <authorList>
            <person name="Chiriac C."/>
            <person name="Salcher M."/>
            <person name="Ghai R."/>
            <person name="Kavagutti S V."/>
        </authorList>
    </citation>
    <scope>NUCLEOTIDE SEQUENCE</scope>
</reference>
<accession>A0A6J7LM59</accession>
<evidence type="ECO:0000259" key="2">
    <source>
        <dbReference type="PROSITE" id="PS51898"/>
    </source>
</evidence>
<evidence type="ECO:0000256" key="1">
    <source>
        <dbReference type="ARBA" id="ARBA00023172"/>
    </source>
</evidence>
<organism evidence="3">
    <name type="scientific">freshwater metagenome</name>
    <dbReference type="NCBI Taxonomy" id="449393"/>
    <lineage>
        <taxon>unclassified sequences</taxon>
        <taxon>metagenomes</taxon>
        <taxon>ecological metagenomes</taxon>
    </lineage>
</organism>
<dbReference type="InterPro" id="IPR002104">
    <property type="entry name" value="Integrase_catalytic"/>
</dbReference>
<dbReference type="CDD" id="cd00397">
    <property type="entry name" value="DNA_BRE_C"/>
    <property type="match status" value="1"/>
</dbReference>
<evidence type="ECO:0000313" key="3">
    <source>
        <dbReference type="EMBL" id="CAB4966734.1"/>
    </source>
</evidence>
<dbReference type="AlphaFoldDB" id="A0A6J7LM59"/>
<dbReference type="GO" id="GO:0003677">
    <property type="term" value="F:DNA binding"/>
    <property type="evidence" value="ECO:0007669"/>
    <property type="project" value="InterPro"/>
</dbReference>
<feature type="domain" description="Tyr recombinase" evidence="2">
    <location>
        <begin position="188"/>
        <end position="395"/>
    </location>
</feature>
<dbReference type="GO" id="GO:0006310">
    <property type="term" value="P:DNA recombination"/>
    <property type="evidence" value="ECO:0007669"/>
    <property type="project" value="UniProtKB-KW"/>
</dbReference>
<protein>
    <submittedName>
        <fullName evidence="3">Unannotated protein</fullName>
    </submittedName>
</protein>
<dbReference type="Gene3D" id="1.10.443.10">
    <property type="entry name" value="Intergrase catalytic core"/>
    <property type="match status" value="1"/>
</dbReference>
<dbReference type="SUPFAM" id="SSF56349">
    <property type="entry name" value="DNA breaking-rejoining enzymes"/>
    <property type="match status" value="1"/>
</dbReference>
<dbReference type="EMBL" id="CAFBNR010000075">
    <property type="protein sequence ID" value="CAB4966734.1"/>
    <property type="molecule type" value="Genomic_DNA"/>
</dbReference>
<dbReference type="InterPro" id="IPR011010">
    <property type="entry name" value="DNA_brk_join_enz"/>
</dbReference>
<dbReference type="PROSITE" id="PS51898">
    <property type="entry name" value="TYR_RECOMBINASE"/>
    <property type="match status" value="1"/>
</dbReference>
<keyword evidence="1" id="KW-0233">DNA recombination</keyword>
<dbReference type="InterPro" id="IPR013762">
    <property type="entry name" value="Integrase-like_cat_sf"/>
</dbReference>
<dbReference type="GO" id="GO:0015074">
    <property type="term" value="P:DNA integration"/>
    <property type="evidence" value="ECO:0007669"/>
    <property type="project" value="InterPro"/>
</dbReference>
<gene>
    <name evidence="3" type="ORF">UFOPK3879_01247</name>
</gene>
<proteinExistence type="predicted"/>